<keyword evidence="1" id="KW-0732">Signal</keyword>
<dbReference type="EMBL" id="KQ085960">
    <property type="protein sequence ID" value="KLO13378.1"/>
    <property type="molecule type" value="Genomic_DNA"/>
</dbReference>
<dbReference type="FunCoup" id="A0A0H2RV81">
    <property type="interactions" value="192"/>
</dbReference>
<proteinExistence type="predicted"/>
<dbReference type="InterPro" id="IPR023631">
    <property type="entry name" value="Amidase_dom"/>
</dbReference>
<evidence type="ECO:0000259" key="2">
    <source>
        <dbReference type="Pfam" id="PF01425"/>
    </source>
</evidence>
<sequence length="547" mass="57814">MLFRLFSLLLFKVHVVCRTAAILLPDLYEASISDLQAGLQNGDFDSVELVSAYFARIEEVNLKGPQLRAVLEINPSALGQAKALDAERAIRGPRTKLHGIPVLLKDSIGTASTEGLNSTAGSFSLLKSVVPEDSTVVKKLRQAGAIILGKASMSEWAQFRGDVAAGWSGRGGQSTNAYFLGADPCGSSSGSAIATSIGLTAVSLGTETSGSITCPSSNNNVVGIKPTVGLTSRSGVIPISEHQDTVGPIARSVEDAAIVLSVIAGIDARDNFTSTQPQPISDFMKALDVNGLKGARLGIPRRAFLNESLTGNDPFVNVAFQMAVNVMREMGAVIVDPADLPSTEDPENLNTVLEAESLVEATDFKIQLNQYLSNLPQIPTGVHSLADVINFNDKNPNLEEPVNFTDHLVEAQETNGFNQAYFEALTTGRELAATNGIDAALAAHDLDALILPAPGFAFIPSAVAGYPIVTVPLDFYPDNVTTKSVGPLTVYPAPGVPLGLCFIGTAFSEVELIRLAFAFEQKTKTRLKRKAVSAAVPKAQLDVVGRV</sequence>
<dbReference type="STRING" id="27342.A0A0H2RV81"/>
<dbReference type="InterPro" id="IPR036928">
    <property type="entry name" value="AS_sf"/>
</dbReference>
<protein>
    <submittedName>
        <fullName evidence="3">Amidase signature enzyme</fullName>
    </submittedName>
</protein>
<reference evidence="3 4" key="1">
    <citation type="submission" date="2015-04" db="EMBL/GenBank/DDBJ databases">
        <title>Complete genome sequence of Schizopora paradoxa KUC8140, a cosmopolitan wood degrader in East Asia.</title>
        <authorList>
            <consortium name="DOE Joint Genome Institute"/>
            <person name="Min B."/>
            <person name="Park H."/>
            <person name="Jang Y."/>
            <person name="Kim J.-J."/>
            <person name="Kim K.H."/>
            <person name="Pangilinan J."/>
            <person name="Lipzen A."/>
            <person name="Riley R."/>
            <person name="Grigoriev I.V."/>
            <person name="Spatafora J.W."/>
            <person name="Choi I.-G."/>
        </authorList>
    </citation>
    <scope>NUCLEOTIDE SEQUENCE [LARGE SCALE GENOMIC DNA]</scope>
    <source>
        <strain evidence="3 4">KUC8140</strain>
    </source>
</reference>
<dbReference type="OrthoDB" id="566138at2759"/>
<feature type="domain" description="Amidase" evidence="2">
    <location>
        <begin position="48"/>
        <end position="512"/>
    </location>
</feature>
<keyword evidence="4" id="KW-1185">Reference proteome</keyword>
<gene>
    <name evidence="3" type="ORF">SCHPADRAFT_828085</name>
</gene>
<dbReference type="InParanoid" id="A0A0H2RV81"/>
<accession>A0A0H2RV81</accession>
<organism evidence="3 4">
    <name type="scientific">Schizopora paradoxa</name>
    <dbReference type="NCBI Taxonomy" id="27342"/>
    <lineage>
        <taxon>Eukaryota</taxon>
        <taxon>Fungi</taxon>
        <taxon>Dikarya</taxon>
        <taxon>Basidiomycota</taxon>
        <taxon>Agaricomycotina</taxon>
        <taxon>Agaricomycetes</taxon>
        <taxon>Hymenochaetales</taxon>
        <taxon>Schizoporaceae</taxon>
        <taxon>Schizopora</taxon>
    </lineage>
</organism>
<dbReference type="Gene3D" id="3.90.1300.10">
    <property type="entry name" value="Amidase signature (AS) domain"/>
    <property type="match status" value="1"/>
</dbReference>
<feature type="signal peptide" evidence="1">
    <location>
        <begin position="1"/>
        <end position="21"/>
    </location>
</feature>
<dbReference type="PANTHER" id="PTHR42678:SF34">
    <property type="entry name" value="OS04G0183300 PROTEIN"/>
    <property type="match status" value="1"/>
</dbReference>
<dbReference type="PANTHER" id="PTHR42678">
    <property type="entry name" value="AMIDASE"/>
    <property type="match status" value="1"/>
</dbReference>
<dbReference type="Pfam" id="PF01425">
    <property type="entry name" value="Amidase"/>
    <property type="match status" value="1"/>
</dbReference>
<dbReference type="Proteomes" id="UP000053477">
    <property type="component" value="Unassembled WGS sequence"/>
</dbReference>
<feature type="chain" id="PRO_5005202208" evidence="1">
    <location>
        <begin position="22"/>
        <end position="547"/>
    </location>
</feature>
<name>A0A0H2RV81_9AGAM</name>
<dbReference type="SUPFAM" id="SSF75304">
    <property type="entry name" value="Amidase signature (AS) enzymes"/>
    <property type="match status" value="1"/>
</dbReference>
<dbReference type="AlphaFoldDB" id="A0A0H2RV81"/>
<evidence type="ECO:0000313" key="3">
    <source>
        <dbReference type="EMBL" id="KLO13378.1"/>
    </source>
</evidence>
<evidence type="ECO:0000313" key="4">
    <source>
        <dbReference type="Proteomes" id="UP000053477"/>
    </source>
</evidence>
<evidence type="ECO:0000256" key="1">
    <source>
        <dbReference type="SAM" id="SignalP"/>
    </source>
</evidence>